<evidence type="ECO:0000256" key="1">
    <source>
        <dbReference type="SAM" id="MobiDB-lite"/>
    </source>
</evidence>
<keyword evidence="3" id="KW-1185">Reference proteome</keyword>
<feature type="region of interest" description="Disordered" evidence="1">
    <location>
        <begin position="1"/>
        <end position="39"/>
    </location>
</feature>
<sequence>MKKLNNWKTKDTADIKNSQTSKLKSVPDKVKHPKTTDRK</sequence>
<accession>G5JWM6</accession>
<feature type="compositionally biased region" description="Basic and acidic residues" evidence="1">
    <location>
        <begin position="25"/>
        <end position="39"/>
    </location>
</feature>
<name>G5JWM6_9STRE</name>
<dbReference type="EMBL" id="AEUW02000001">
    <property type="protein sequence ID" value="EHJ52574.1"/>
    <property type="molecule type" value="Genomic_DNA"/>
</dbReference>
<comment type="caution">
    <text evidence="2">The sequence shown here is derived from an EMBL/GenBank/DDBJ whole genome shotgun (WGS) entry which is preliminary data.</text>
</comment>
<gene>
    <name evidence="2" type="ORF">STRMA_0999</name>
</gene>
<dbReference type="Proteomes" id="UP000003573">
    <property type="component" value="Unassembled WGS sequence"/>
</dbReference>
<dbReference type="AlphaFoldDB" id="G5JWM6"/>
<evidence type="ECO:0000313" key="2">
    <source>
        <dbReference type="EMBL" id="EHJ52574.1"/>
    </source>
</evidence>
<evidence type="ECO:0000313" key="3">
    <source>
        <dbReference type="Proteomes" id="UP000003573"/>
    </source>
</evidence>
<reference evidence="2 3" key="1">
    <citation type="journal article" date="2014" name="Int. J. Syst. Evol. Microbiol.">
        <title>Phylogenomics and the dynamic genome evolution of the genus Streptococcus.</title>
        <authorList>
            <consortium name="The Broad Institute Genome Sequencing Platform"/>
            <person name="Richards V.P."/>
            <person name="Palmer S.R."/>
            <person name="Pavinski Bitar P.D."/>
            <person name="Qin X."/>
            <person name="Weinstock G.M."/>
            <person name="Highlander S.K."/>
            <person name="Town C.D."/>
            <person name="Burne R.A."/>
            <person name="Stanhope M.J."/>
        </authorList>
    </citation>
    <scope>NUCLEOTIDE SEQUENCE [LARGE SCALE GENOMIC DNA]</scope>
    <source>
        <strain evidence="2 3">NCTC 11558</strain>
    </source>
</reference>
<organism evidence="2 3">
    <name type="scientific">Streptococcus macacae NCTC 11558</name>
    <dbReference type="NCBI Taxonomy" id="764298"/>
    <lineage>
        <taxon>Bacteria</taxon>
        <taxon>Bacillati</taxon>
        <taxon>Bacillota</taxon>
        <taxon>Bacilli</taxon>
        <taxon>Lactobacillales</taxon>
        <taxon>Streptococcaceae</taxon>
        <taxon>Streptococcus</taxon>
    </lineage>
</organism>
<proteinExistence type="predicted"/>
<protein>
    <submittedName>
        <fullName evidence="2">Uncharacterized protein</fullName>
    </submittedName>
</protein>